<dbReference type="Gene3D" id="3.20.20.70">
    <property type="entry name" value="Aldolase class I"/>
    <property type="match status" value="1"/>
</dbReference>
<name>A0A382YQV9_9ZZZZ</name>
<proteinExistence type="predicted"/>
<organism evidence="1">
    <name type="scientific">marine metagenome</name>
    <dbReference type="NCBI Taxonomy" id="408172"/>
    <lineage>
        <taxon>unclassified sequences</taxon>
        <taxon>metagenomes</taxon>
        <taxon>ecological metagenomes</taxon>
    </lineage>
</organism>
<gene>
    <name evidence="1" type="ORF">METZ01_LOCUS438540</name>
</gene>
<dbReference type="EMBL" id="UINC01177841">
    <property type="protein sequence ID" value="SVD85686.1"/>
    <property type="molecule type" value="Genomic_DNA"/>
</dbReference>
<accession>A0A382YQV9</accession>
<reference evidence="1" key="1">
    <citation type="submission" date="2018-05" db="EMBL/GenBank/DDBJ databases">
        <authorList>
            <person name="Lanie J.A."/>
            <person name="Ng W.-L."/>
            <person name="Kazmierczak K.M."/>
            <person name="Andrzejewski T.M."/>
            <person name="Davidsen T.M."/>
            <person name="Wayne K.J."/>
            <person name="Tettelin H."/>
            <person name="Glass J.I."/>
            <person name="Rusch D."/>
            <person name="Podicherti R."/>
            <person name="Tsui H.-C.T."/>
            <person name="Winkler M.E."/>
        </authorList>
    </citation>
    <scope>NUCLEOTIDE SEQUENCE</scope>
</reference>
<evidence type="ECO:0000313" key="1">
    <source>
        <dbReference type="EMBL" id="SVD85686.1"/>
    </source>
</evidence>
<dbReference type="InterPro" id="IPR013785">
    <property type="entry name" value="Aldolase_TIM"/>
</dbReference>
<sequence length="59" mass="6362">MDNSWDYANQREYVKRVEEGMPPVIISAAITGTNQKSGNPAVPVSAEEQADEALAVLEA</sequence>
<dbReference type="AlphaFoldDB" id="A0A382YQV9"/>
<feature type="non-terminal residue" evidence="1">
    <location>
        <position position="59"/>
    </location>
</feature>
<protein>
    <submittedName>
        <fullName evidence="1">Uncharacterized protein</fullName>
    </submittedName>
</protein>
<dbReference type="InterPro" id="IPR008567">
    <property type="entry name" value="BKACE"/>
</dbReference>
<dbReference type="GO" id="GO:0043720">
    <property type="term" value="F:3-keto-5-aminohexanoate cleavage activity"/>
    <property type="evidence" value="ECO:0007669"/>
    <property type="project" value="InterPro"/>
</dbReference>
<dbReference type="Pfam" id="PF05853">
    <property type="entry name" value="BKACE"/>
    <property type="match status" value="1"/>
</dbReference>